<protein>
    <submittedName>
        <fullName evidence="1">Uncharacterized protein</fullName>
    </submittedName>
</protein>
<organism evidence="1 2">
    <name type="scientific">Kitasatospora kazusensis</name>
    <dbReference type="NCBI Taxonomy" id="407974"/>
    <lineage>
        <taxon>Bacteria</taxon>
        <taxon>Bacillati</taxon>
        <taxon>Actinomycetota</taxon>
        <taxon>Actinomycetes</taxon>
        <taxon>Kitasatosporales</taxon>
        <taxon>Streptomycetaceae</taxon>
        <taxon>Kitasatospora</taxon>
    </lineage>
</organism>
<reference evidence="1 2" key="1">
    <citation type="journal article" date="2019" name="Int. J. Syst. Evol. Microbiol.">
        <title>The Global Catalogue of Microorganisms (GCM) 10K type strain sequencing project: providing services to taxonomists for standard genome sequencing and annotation.</title>
        <authorList>
            <consortium name="The Broad Institute Genomics Platform"/>
            <consortium name="The Broad Institute Genome Sequencing Center for Infectious Disease"/>
            <person name="Wu L."/>
            <person name="Ma J."/>
        </authorList>
    </citation>
    <scope>NUCLEOTIDE SEQUENCE [LARGE SCALE GENOMIC DNA]</scope>
    <source>
        <strain evidence="1 2">JCM 14560</strain>
    </source>
</reference>
<evidence type="ECO:0000313" key="2">
    <source>
        <dbReference type="Proteomes" id="UP001422759"/>
    </source>
</evidence>
<comment type="caution">
    <text evidence="1">The sequence shown here is derived from an EMBL/GenBank/DDBJ whole genome shotgun (WGS) entry which is preliminary data.</text>
</comment>
<accession>A0ABN3ABP5</accession>
<dbReference type="RefSeq" id="WP_344469537.1">
    <property type="nucleotide sequence ID" value="NZ_BAAANT010000068.1"/>
</dbReference>
<gene>
    <name evidence="1" type="ORF">GCM10009760_61480</name>
</gene>
<dbReference type="Proteomes" id="UP001422759">
    <property type="component" value="Unassembled WGS sequence"/>
</dbReference>
<keyword evidence="2" id="KW-1185">Reference proteome</keyword>
<proteinExistence type="predicted"/>
<name>A0ABN3ABP5_9ACTN</name>
<evidence type="ECO:0000313" key="1">
    <source>
        <dbReference type="EMBL" id="GAA2158448.1"/>
    </source>
</evidence>
<sequence>MEDAMPPDGLLGLERARVGARRALDEYVCGAEVRRRAEYPDDEQVVRRRTWTDGQTRHWLGLRTHYQRAADAVRAHSAMAGAAAGRRLGELEGKLRAGVPQVMVVVRLVPGGGEQVVTVLGGVEQQPAGRSRARVAPACVPRNSAVWSRE</sequence>
<dbReference type="EMBL" id="BAAANT010000068">
    <property type="protein sequence ID" value="GAA2158448.1"/>
    <property type="molecule type" value="Genomic_DNA"/>
</dbReference>